<dbReference type="InterPro" id="IPR028082">
    <property type="entry name" value="Peripla_BP_I"/>
</dbReference>
<keyword evidence="3" id="KW-0804">Transcription</keyword>
<dbReference type="GO" id="GO:0003700">
    <property type="term" value="F:DNA-binding transcription factor activity"/>
    <property type="evidence" value="ECO:0007669"/>
    <property type="project" value="InterPro"/>
</dbReference>
<dbReference type="PROSITE" id="PS00894">
    <property type="entry name" value="HTH_DEOR_1"/>
    <property type="match status" value="1"/>
</dbReference>
<evidence type="ECO:0000256" key="2">
    <source>
        <dbReference type="ARBA" id="ARBA00023125"/>
    </source>
</evidence>
<feature type="domain" description="HTH deoR-type" evidence="5">
    <location>
        <begin position="106"/>
        <end position="161"/>
    </location>
</feature>
<organism evidence="7 9">
    <name type="scientific">Brachybacterium saurashtrense</name>
    <dbReference type="NCBI Taxonomy" id="556288"/>
    <lineage>
        <taxon>Bacteria</taxon>
        <taxon>Bacillati</taxon>
        <taxon>Actinomycetota</taxon>
        <taxon>Actinomycetes</taxon>
        <taxon>Micrococcales</taxon>
        <taxon>Dermabacteraceae</taxon>
        <taxon>Brachybacterium</taxon>
    </lineage>
</organism>
<dbReference type="InterPro" id="IPR001034">
    <property type="entry name" value="DeoR_HTH"/>
</dbReference>
<feature type="region of interest" description="Disordered" evidence="4">
    <location>
        <begin position="88"/>
        <end position="107"/>
    </location>
</feature>
<evidence type="ECO:0000256" key="1">
    <source>
        <dbReference type="ARBA" id="ARBA00023015"/>
    </source>
</evidence>
<dbReference type="PRINTS" id="PR00037">
    <property type="entry name" value="HTHLACR"/>
</dbReference>
<dbReference type="Proteomes" id="UP000254236">
    <property type="component" value="Chromosome"/>
</dbReference>
<reference evidence="7 9" key="2">
    <citation type="submission" date="2018-08" db="EMBL/GenBank/DDBJ databases">
        <title>Brachybacterium saurashtrense DSM 23186.</title>
        <authorList>
            <person name="Li Y."/>
        </authorList>
    </citation>
    <scope>NUCLEOTIDE SEQUENCE [LARGE SCALE GENOMIC DNA]</scope>
    <source>
        <strain evidence="7 9">DSM 23186</strain>
    </source>
</reference>
<dbReference type="KEGG" id="bsau:DWV08_12180"/>
<dbReference type="Gene3D" id="3.40.50.2300">
    <property type="match status" value="2"/>
</dbReference>
<evidence type="ECO:0000256" key="4">
    <source>
        <dbReference type="SAM" id="MobiDB-lite"/>
    </source>
</evidence>
<dbReference type="Gene3D" id="1.10.10.10">
    <property type="entry name" value="Winged helix-like DNA-binding domain superfamily/Winged helix DNA-binding domain"/>
    <property type="match status" value="1"/>
</dbReference>
<feature type="region of interest" description="Disordered" evidence="4">
    <location>
        <begin position="159"/>
        <end position="198"/>
    </location>
</feature>
<feature type="compositionally biased region" description="Low complexity" evidence="4">
    <location>
        <begin position="164"/>
        <end position="190"/>
    </location>
</feature>
<protein>
    <submittedName>
        <fullName evidence="7">DeoR family transcriptional regulator</fullName>
    </submittedName>
</protein>
<reference evidence="6 8" key="1">
    <citation type="submission" date="2018-07" db="EMBL/GenBank/DDBJ databases">
        <title>Brachybacterium saurashtrense DSM 23186 genome sequence.</title>
        <authorList>
            <person name="Guo L."/>
        </authorList>
    </citation>
    <scope>NUCLEOTIDE SEQUENCE [LARGE SCALE GENOMIC DNA]</scope>
    <source>
        <strain evidence="6 8">DSM 23186</strain>
    </source>
</reference>
<keyword evidence="1" id="KW-0805">Transcription regulation</keyword>
<feature type="region of interest" description="Disordered" evidence="4">
    <location>
        <begin position="32"/>
        <end position="66"/>
    </location>
</feature>
<dbReference type="EMBL" id="QSWH01000002">
    <property type="protein sequence ID" value="RRR24032.1"/>
    <property type="molecule type" value="Genomic_DNA"/>
</dbReference>
<dbReference type="PANTHER" id="PTHR30146:SF155">
    <property type="entry name" value="ALANINE RACEMASE"/>
    <property type="match status" value="1"/>
</dbReference>
<proteinExistence type="predicted"/>
<dbReference type="GO" id="GO:0000976">
    <property type="term" value="F:transcription cis-regulatory region binding"/>
    <property type="evidence" value="ECO:0007669"/>
    <property type="project" value="TreeGrafter"/>
</dbReference>
<sequence>MHFGDSRGPGEYMPGLRLMPLRRIVGAGHIRAFRPSADHRTRRPGSDGSPPSKDRDHQTRTRSLCQECGKDRSGSITIILVRYAVAGATRSPRSQEEDRDVSSTLPSSRRRRVLEHILHAGEAQVSALAGELGVSPITIRRDITALADDGLVERVHGGARRLDSASTGARTASASGPAARAPAPVGAAGVDTSAASPGPRPRIAMVVPSLRYYWPAILSGASEAARALGVELLVQASTTGASANLAVVDGLAQDPQLDALIMAPEMRGGADTTQLLARLSALQIPVVITEREISGHGPAPHAFDTVRSDHSRGTASAVRHLVELGHTHLALATDPFSPTRPYVEDGFERAVEEFSLDPALVHRSILDTHGADPFAEIDVLLERCADHGTTAIIIHSDVAATLFLQHALRRGRSIPEDLSVVAYDDELSEVTRPALTAVGPAKRELGARAVALALQRLRHPEAPVEHVELLPALRVRETSAAPRTDAAHL</sequence>
<dbReference type="EMBL" id="CP031356">
    <property type="protein sequence ID" value="AXK46292.1"/>
    <property type="molecule type" value="Genomic_DNA"/>
</dbReference>
<evidence type="ECO:0000313" key="7">
    <source>
        <dbReference type="EMBL" id="RRR24032.1"/>
    </source>
</evidence>
<accession>A0A345YQU0</accession>
<evidence type="ECO:0000313" key="9">
    <source>
        <dbReference type="Proteomes" id="UP000282185"/>
    </source>
</evidence>
<dbReference type="SMART" id="SM00420">
    <property type="entry name" value="HTH_DEOR"/>
    <property type="match status" value="1"/>
</dbReference>
<evidence type="ECO:0000259" key="5">
    <source>
        <dbReference type="PROSITE" id="PS51000"/>
    </source>
</evidence>
<dbReference type="PROSITE" id="PS51000">
    <property type="entry name" value="HTH_DEOR_2"/>
    <property type="match status" value="1"/>
</dbReference>
<evidence type="ECO:0000313" key="8">
    <source>
        <dbReference type="Proteomes" id="UP000254236"/>
    </source>
</evidence>
<dbReference type="Proteomes" id="UP000282185">
    <property type="component" value="Unassembled WGS sequence"/>
</dbReference>
<dbReference type="OrthoDB" id="3252280at2"/>
<evidence type="ECO:0000256" key="3">
    <source>
        <dbReference type="ARBA" id="ARBA00023163"/>
    </source>
</evidence>
<dbReference type="InterPro" id="IPR036390">
    <property type="entry name" value="WH_DNA-bd_sf"/>
</dbReference>
<dbReference type="AlphaFoldDB" id="A0A345YQU0"/>
<evidence type="ECO:0000313" key="6">
    <source>
        <dbReference type="EMBL" id="AXK46292.1"/>
    </source>
</evidence>
<keyword evidence="8" id="KW-1185">Reference proteome</keyword>
<dbReference type="Pfam" id="PF13377">
    <property type="entry name" value="Peripla_BP_3"/>
    <property type="match status" value="1"/>
</dbReference>
<keyword evidence="2" id="KW-0238">DNA-binding</keyword>
<gene>
    <name evidence="6" type="ORF">DWV08_12180</name>
    <name evidence="7" type="ORF">DXU92_03930</name>
</gene>
<dbReference type="PANTHER" id="PTHR30146">
    <property type="entry name" value="LACI-RELATED TRANSCRIPTIONAL REPRESSOR"/>
    <property type="match status" value="1"/>
</dbReference>
<name>A0A345YQU0_9MICO</name>
<dbReference type="SUPFAM" id="SSF46785">
    <property type="entry name" value="Winged helix' DNA-binding domain"/>
    <property type="match status" value="1"/>
</dbReference>
<dbReference type="InterPro" id="IPR046335">
    <property type="entry name" value="LacI/GalR-like_sensor"/>
</dbReference>
<dbReference type="CDD" id="cd06267">
    <property type="entry name" value="PBP1_LacI_sugar_binding-like"/>
    <property type="match status" value="1"/>
</dbReference>
<dbReference type="InterPro" id="IPR018356">
    <property type="entry name" value="Tscrpt_reg_HTH_DeoR_CS"/>
</dbReference>
<dbReference type="Pfam" id="PF08220">
    <property type="entry name" value="HTH_DeoR"/>
    <property type="match status" value="1"/>
</dbReference>
<dbReference type="InterPro" id="IPR036388">
    <property type="entry name" value="WH-like_DNA-bd_sf"/>
</dbReference>
<dbReference type="SUPFAM" id="SSF53822">
    <property type="entry name" value="Periplasmic binding protein-like I"/>
    <property type="match status" value="1"/>
</dbReference>